<evidence type="ECO:0000313" key="1">
    <source>
        <dbReference type="EMBL" id="MEE9654063.1"/>
    </source>
</evidence>
<comment type="caution">
    <text evidence="1">The sequence shown here is derived from an EMBL/GenBank/DDBJ whole genome shotgun (WGS) entry which is preliminary data.</text>
</comment>
<dbReference type="AlphaFoldDB" id="A0AB35X3C4"/>
<organism evidence="1 2">
    <name type="scientific">Kluyvera ascorbata</name>
    <dbReference type="NCBI Taxonomy" id="51288"/>
    <lineage>
        <taxon>Bacteria</taxon>
        <taxon>Pseudomonadati</taxon>
        <taxon>Pseudomonadota</taxon>
        <taxon>Gammaproteobacteria</taxon>
        <taxon>Enterobacterales</taxon>
        <taxon>Enterobacteriaceae</taxon>
        <taxon>Kluyvera</taxon>
    </lineage>
</organism>
<proteinExistence type="predicted"/>
<evidence type="ECO:0000313" key="2">
    <source>
        <dbReference type="Proteomes" id="UP001331691"/>
    </source>
</evidence>
<gene>
    <name evidence="1" type="ORF">V4836_07815</name>
</gene>
<reference evidence="1 2" key="1">
    <citation type="submission" date="2023-10" db="EMBL/GenBank/DDBJ databases">
        <title>Wastewater isolates of ESBL- and carbapenemase-producing Gram-negative bacteria from New Zealand.</title>
        <authorList>
            <person name="Straub C."/>
            <person name="Weaver L."/>
            <person name="Cornelius A."/>
            <person name="Mcgill E."/>
            <person name="Dyet K."/>
            <person name="White L."/>
            <person name="Pattis I."/>
        </authorList>
    </citation>
    <scope>NUCLEOTIDE SEQUENCE [LARGE SCALE GENOMIC DNA]</scope>
    <source>
        <strain evidence="1 2">ESBL09</strain>
    </source>
</reference>
<accession>A0AB35X3C4</accession>
<dbReference type="Proteomes" id="UP001331691">
    <property type="component" value="Unassembled WGS sequence"/>
</dbReference>
<keyword evidence="2" id="KW-1185">Reference proteome</keyword>
<dbReference type="RefSeq" id="WP_331388043.1">
    <property type="nucleotide sequence ID" value="NZ_JAZKKV010000001.1"/>
</dbReference>
<sequence>MPQRQALQVTCYRNGEKQTHRMVVPASGDSIFMQSLGSVSERTLPGHPELREVTISYF</sequence>
<dbReference type="EMBL" id="JAZKKV010000001">
    <property type="protein sequence ID" value="MEE9654063.1"/>
    <property type="molecule type" value="Genomic_DNA"/>
</dbReference>
<name>A0AB35X3C4_9ENTR</name>
<protein>
    <submittedName>
        <fullName evidence="1">Uncharacterized protein</fullName>
    </submittedName>
</protein>